<dbReference type="InterPro" id="IPR006212">
    <property type="entry name" value="Furin_repeat"/>
</dbReference>
<dbReference type="AlphaFoldDB" id="A0A8D2MU68"/>
<name>A0A8D2MU68_ZONAL</name>
<evidence type="ECO:0000313" key="2">
    <source>
        <dbReference type="Proteomes" id="UP000694413"/>
    </source>
</evidence>
<protein>
    <recommendedName>
        <fullName evidence="3">Growth factor receptor domain-containing protein</fullName>
    </recommendedName>
</protein>
<dbReference type="Gene3D" id="2.10.220.10">
    <property type="entry name" value="Hormone Receptor, Insulin-like Growth Factor Receptor 1, Chain A, domain 2"/>
    <property type="match status" value="3"/>
</dbReference>
<proteinExistence type="predicted"/>
<dbReference type="CDD" id="cd00064">
    <property type="entry name" value="FU"/>
    <property type="match status" value="3"/>
</dbReference>
<sequence>MDGFFLHDGKCVQECPSRFYPEDKHCFPCHADCTDCNGPESDDCTACTYSVFYLYNGMCFKATCVETCPDGYYADSTERQCSACHSTCDTCTGKHSSQCLSCKLGWYRQGKGCVTHCPAGYFAQNSTGSCERCHKSCKECTGPRATDCLSCNTYFYLLHTTNECVSSCPQYYYYENKDNNVCERCHSSCLTCDGKNICSAFSKKRGHQNTWNLSSMIWEHFTKILITYSATNLSMTLGVHHPQWVM</sequence>
<evidence type="ECO:0008006" key="3">
    <source>
        <dbReference type="Google" id="ProtNLM"/>
    </source>
</evidence>
<dbReference type="SUPFAM" id="SSF57184">
    <property type="entry name" value="Growth factor receptor domain"/>
    <property type="match status" value="2"/>
</dbReference>
<dbReference type="InterPro" id="IPR009030">
    <property type="entry name" value="Growth_fac_rcpt_cys_sf"/>
</dbReference>
<reference evidence="1" key="2">
    <citation type="submission" date="2025-09" db="UniProtKB">
        <authorList>
            <consortium name="Ensembl"/>
        </authorList>
    </citation>
    <scope>IDENTIFICATION</scope>
</reference>
<keyword evidence="2" id="KW-1185">Reference proteome</keyword>
<dbReference type="Ensembl" id="ENSZALT00000017626.1">
    <property type="protein sequence ID" value="ENSZALP00000012896.1"/>
    <property type="gene ID" value="ENSZALG00000010756.1"/>
</dbReference>
<dbReference type="Proteomes" id="UP000694413">
    <property type="component" value="Unassembled WGS sequence"/>
</dbReference>
<dbReference type="SMART" id="SM00261">
    <property type="entry name" value="FU"/>
    <property type="match status" value="4"/>
</dbReference>
<dbReference type="PANTHER" id="PTHR15332">
    <property type="entry name" value="PROPROTEIN CONVERTASE SUBTILISIN_KEXIN TYPE 5-LIKE"/>
    <property type="match status" value="1"/>
</dbReference>
<organism evidence="1 2">
    <name type="scientific">Zonotrichia albicollis</name>
    <name type="common">White-throated sparrow</name>
    <name type="synonym">Fringilla albicollis</name>
    <dbReference type="NCBI Taxonomy" id="44394"/>
    <lineage>
        <taxon>Eukaryota</taxon>
        <taxon>Metazoa</taxon>
        <taxon>Chordata</taxon>
        <taxon>Craniata</taxon>
        <taxon>Vertebrata</taxon>
        <taxon>Euteleostomi</taxon>
        <taxon>Archelosauria</taxon>
        <taxon>Archosauria</taxon>
        <taxon>Dinosauria</taxon>
        <taxon>Saurischia</taxon>
        <taxon>Theropoda</taxon>
        <taxon>Coelurosauria</taxon>
        <taxon>Aves</taxon>
        <taxon>Neognathae</taxon>
        <taxon>Neoaves</taxon>
        <taxon>Telluraves</taxon>
        <taxon>Australaves</taxon>
        <taxon>Passeriformes</taxon>
        <taxon>Passerellidae</taxon>
        <taxon>Zonotrichia</taxon>
    </lineage>
</organism>
<reference evidence="1" key="1">
    <citation type="submission" date="2025-08" db="UniProtKB">
        <authorList>
            <consortium name="Ensembl"/>
        </authorList>
    </citation>
    <scope>IDENTIFICATION</scope>
</reference>
<evidence type="ECO:0000313" key="1">
    <source>
        <dbReference type="Ensembl" id="ENSZALP00000012896.1"/>
    </source>
</evidence>
<accession>A0A8D2MU68</accession>
<dbReference type="PANTHER" id="PTHR15332:SF175">
    <property type="entry name" value="PROPROTEIN CONVERTASE SUBTILISIN_KEXIN TYPE 5-LIKE"/>
    <property type="match status" value="1"/>
</dbReference>